<name>A0A0P0WWJ8_ORYSJ</name>
<dbReference type="EMBL" id="AP014962">
    <property type="protein sequence ID" value="BAS97595.1"/>
    <property type="molecule type" value="Genomic_DNA"/>
</dbReference>
<evidence type="ECO:0000256" key="7">
    <source>
        <dbReference type="SAM" id="Phobius"/>
    </source>
</evidence>
<evidence type="ECO:0007829" key="11">
    <source>
        <dbReference type="ProteomicsDB" id="A0A0P0WWJ8"/>
    </source>
</evidence>
<organism evidence="8 9">
    <name type="scientific">Oryza sativa subsp. japonica</name>
    <name type="common">Rice</name>
    <dbReference type="NCBI Taxonomy" id="39947"/>
    <lineage>
        <taxon>Eukaryota</taxon>
        <taxon>Viridiplantae</taxon>
        <taxon>Streptophyta</taxon>
        <taxon>Embryophyta</taxon>
        <taxon>Tracheophyta</taxon>
        <taxon>Spermatophyta</taxon>
        <taxon>Magnoliopsida</taxon>
        <taxon>Liliopsida</taxon>
        <taxon>Poales</taxon>
        <taxon>Poaceae</taxon>
        <taxon>BOP clade</taxon>
        <taxon>Oryzoideae</taxon>
        <taxon>Oryzeae</taxon>
        <taxon>Oryzinae</taxon>
        <taxon>Oryza</taxon>
        <taxon>Oryza sativa</taxon>
    </lineage>
</organism>
<feature type="transmembrane region" description="Helical" evidence="7">
    <location>
        <begin position="21"/>
        <end position="43"/>
    </location>
</feature>
<dbReference type="GO" id="GO:0016020">
    <property type="term" value="C:membrane"/>
    <property type="evidence" value="ECO:0007669"/>
    <property type="project" value="UniProtKB-SubCell"/>
</dbReference>
<gene>
    <name evidence="8" type="ordered locus">Os06g0336200</name>
    <name evidence="8" type="ORF">OSNPB_060336200</name>
</gene>
<dbReference type="Proteomes" id="UP000059680">
    <property type="component" value="Chromosome 6"/>
</dbReference>
<proteinExistence type="evidence at protein level"/>
<evidence type="ECO:0000256" key="6">
    <source>
        <dbReference type="SAM" id="MobiDB-lite"/>
    </source>
</evidence>
<evidence type="ECO:0000313" key="9">
    <source>
        <dbReference type="Proteomes" id="UP000059680"/>
    </source>
</evidence>
<dbReference type="GO" id="GO:0015267">
    <property type="term" value="F:channel activity"/>
    <property type="evidence" value="ECO:0007669"/>
    <property type="project" value="InterPro"/>
</dbReference>
<keyword evidence="10 11" id="KW-1267">Proteomics identification</keyword>
<dbReference type="Pfam" id="PF00230">
    <property type="entry name" value="MIP"/>
    <property type="match status" value="1"/>
</dbReference>
<evidence type="ECO:0000256" key="3">
    <source>
        <dbReference type="ARBA" id="ARBA00022737"/>
    </source>
</evidence>
<comment type="subcellular location">
    <subcellularLocation>
        <location evidence="1">Membrane</location>
        <topology evidence="1">Multi-pass membrane protein</topology>
    </subcellularLocation>
</comment>
<evidence type="ECO:0000256" key="5">
    <source>
        <dbReference type="ARBA" id="ARBA00023136"/>
    </source>
</evidence>
<keyword evidence="4 7" id="KW-1133">Transmembrane helix</keyword>
<evidence type="ECO:0000256" key="1">
    <source>
        <dbReference type="ARBA" id="ARBA00004141"/>
    </source>
</evidence>
<dbReference type="InterPro" id="IPR023271">
    <property type="entry name" value="Aquaporin-like"/>
</dbReference>
<dbReference type="InterPro" id="IPR000425">
    <property type="entry name" value="MIP"/>
</dbReference>
<protein>
    <submittedName>
        <fullName evidence="8">Os06g0336200 protein</fullName>
    </submittedName>
</protein>
<feature type="region of interest" description="Disordered" evidence="6">
    <location>
        <begin position="51"/>
        <end position="102"/>
    </location>
</feature>
<keyword evidence="3" id="KW-0677">Repeat</keyword>
<evidence type="ECO:0007829" key="10">
    <source>
        <dbReference type="PeptideAtlas" id="A0A0P0WWJ8"/>
    </source>
</evidence>
<dbReference type="ExpressionAtlas" id="A0A0P0WWJ8">
    <property type="expression patterns" value="baseline and differential"/>
</dbReference>
<reference evidence="8 9" key="2">
    <citation type="journal article" date="2013" name="Plant Cell Physiol.">
        <title>Rice Annotation Project Database (RAP-DB): an integrative and interactive database for rice genomics.</title>
        <authorList>
            <person name="Sakai H."/>
            <person name="Lee S.S."/>
            <person name="Tanaka T."/>
            <person name="Numa H."/>
            <person name="Kim J."/>
            <person name="Kawahara Y."/>
            <person name="Wakimoto H."/>
            <person name="Yang C.C."/>
            <person name="Iwamoto M."/>
            <person name="Abe T."/>
            <person name="Yamada Y."/>
            <person name="Muto A."/>
            <person name="Inokuchi H."/>
            <person name="Ikemura T."/>
            <person name="Matsumoto T."/>
            <person name="Sasaki T."/>
            <person name="Itoh T."/>
        </authorList>
    </citation>
    <scope>NUCLEOTIDE SEQUENCE [LARGE SCALE GENOMIC DNA]</scope>
    <source>
        <strain evidence="9">cv. Nipponbare</strain>
    </source>
</reference>
<dbReference type="AlphaFoldDB" id="A0A0P0WWJ8"/>
<evidence type="ECO:0000313" key="8">
    <source>
        <dbReference type="EMBL" id="BAS97595.1"/>
    </source>
</evidence>
<sequence>MSGNIAFGRFDDSFSAASLKAYVAEFISTLVFVFAGVGSAIAYTKLTGGAPLDPARSPSSPASSTGSPSSSAPSSAPSSSSSAPAWRHRRTGCPAWARSRAW</sequence>
<accession>A0A0P0WWJ8</accession>
<reference evidence="8 9" key="3">
    <citation type="journal article" date="2013" name="Rice">
        <title>Improvement of the Oryza sativa Nipponbare reference genome using next generation sequence and optical map data.</title>
        <authorList>
            <person name="Kawahara Y."/>
            <person name="de la Bastide M."/>
            <person name="Hamilton J.P."/>
            <person name="Kanamori H."/>
            <person name="McCombie W.R."/>
            <person name="Ouyang S."/>
            <person name="Schwartz D.C."/>
            <person name="Tanaka T."/>
            <person name="Wu J."/>
            <person name="Zhou S."/>
            <person name="Childs K.L."/>
            <person name="Davidson R.M."/>
            <person name="Lin H."/>
            <person name="Quesada-Ocampo L."/>
            <person name="Vaillancourt B."/>
            <person name="Sakai H."/>
            <person name="Lee S.S."/>
            <person name="Kim J."/>
            <person name="Numa H."/>
            <person name="Itoh T."/>
            <person name="Buell C.R."/>
            <person name="Matsumoto T."/>
        </authorList>
    </citation>
    <scope>NUCLEOTIDE SEQUENCE [LARGE SCALE GENOMIC DNA]</scope>
    <source>
        <strain evidence="9">cv. Nipponbare</strain>
    </source>
</reference>
<keyword evidence="5 7" id="KW-0472">Membrane</keyword>
<keyword evidence="2 7" id="KW-0812">Transmembrane</keyword>
<dbReference type="Gramene" id="Os06t0336200-02">
    <property type="protein sequence ID" value="Os06t0336200-02"/>
    <property type="gene ID" value="Os06g0336200"/>
</dbReference>
<feature type="compositionally biased region" description="Low complexity" evidence="6">
    <location>
        <begin position="54"/>
        <end position="85"/>
    </location>
</feature>
<evidence type="ECO:0000256" key="2">
    <source>
        <dbReference type="ARBA" id="ARBA00022692"/>
    </source>
</evidence>
<dbReference type="SUPFAM" id="SSF81338">
    <property type="entry name" value="Aquaporin-like"/>
    <property type="match status" value="1"/>
</dbReference>
<dbReference type="Gene3D" id="1.20.1080.10">
    <property type="entry name" value="Glycerol uptake facilitator protein"/>
    <property type="match status" value="1"/>
</dbReference>
<keyword evidence="9" id="KW-1185">Reference proteome</keyword>
<reference evidence="9" key="1">
    <citation type="journal article" date="2005" name="Nature">
        <title>The map-based sequence of the rice genome.</title>
        <authorList>
            <consortium name="International rice genome sequencing project (IRGSP)"/>
            <person name="Matsumoto T."/>
            <person name="Wu J."/>
            <person name="Kanamori H."/>
            <person name="Katayose Y."/>
            <person name="Fujisawa M."/>
            <person name="Namiki N."/>
            <person name="Mizuno H."/>
            <person name="Yamamoto K."/>
            <person name="Antonio B.A."/>
            <person name="Baba T."/>
            <person name="Sakata K."/>
            <person name="Nagamura Y."/>
            <person name="Aoki H."/>
            <person name="Arikawa K."/>
            <person name="Arita K."/>
            <person name="Bito T."/>
            <person name="Chiden Y."/>
            <person name="Fujitsuka N."/>
            <person name="Fukunaka R."/>
            <person name="Hamada M."/>
            <person name="Harada C."/>
            <person name="Hayashi A."/>
            <person name="Hijishita S."/>
            <person name="Honda M."/>
            <person name="Hosokawa S."/>
            <person name="Ichikawa Y."/>
            <person name="Idonuma A."/>
            <person name="Iijima M."/>
            <person name="Ikeda M."/>
            <person name="Ikeno M."/>
            <person name="Ito K."/>
            <person name="Ito S."/>
            <person name="Ito T."/>
            <person name="Ito Y."/>
            <person name="Ito Y."/>
            <person name="Iwabuchi A."/>
            <person name="Kamiya K."/>
            <person name="Karasawa W."/>
            <person name="Kurita K."/>
            <person name="Katagiri S."/>
            <person name="Kikuta A."/>
            <person name="Kobayashi H."/>
            <person name="Kobayashi N."/>
            <person name="Machita K."/>
            <person name="Maehara T."/>
            <person name="Masukawa M."/>
            <person name="Mizubayashi T."/>
            <person name="Mukai Y."/>
            <person name="Nagasaki H."/>
            <person name="Nagata Y."/>
            <person name="Naito S."/>
            <person name="Nakashima M."/>
            <person name="Nakama Y."/>
            <person name="Nakamichi Y."/>
            <person name="Nakamura M."/>
            <person name="Meguro A."/>
            <person name="Negishi M."/>
            <person name="Ohta I."/>
            <person name="Ohta T."/>
            <person name="Okamoto M."/>
            <person name="Ono N."/>
            <person name="Saji S."/>
            <person name="Sakaguchi M."/>
            <person name="Sakai K."/>
            <person name="Shibata M."/>
            <person name="Shimokawa T."/>
            <person name="Song J."/>
            <person name="Takazaki Y."/>
            <person name="Terasawa K."/>
            <person name="Tsugane M."/>
            <person name="Tsuji K."/>
            <person name="Ueda S."/>
            <person name="Waki K."/>
            <person name="Yamagata H."/>
            <person name="Yamamoto M."/>
            <person name="Yamamoto S."/>
            <person name="Yamane H."/>
            <person name="Yoshiki S."/>
            <person name="Yoshihara R."/>
            <person name="Yukawa K."/>
            <person name="Zhong H."/>
            <person name="Yano M."/>
            <person name="Yuan Q."/>
            <person name="Ouyang S."/>
            <person name="Liu J."/>
            <person name="Jones K.M."/>
            <person name="Gansberger K."/>
            <person name="Moffat K."/>
            <person name="Hill J."/>
            <person name="Bera J."/>
            <person name="Fadrosh D."/>
            <person name="Jin S."/>
            <person name="Johri S."/>
            <person name="Kim M."/>
            <person name="Overton L."/>
            <person name="Reardon M."/>
            <person name="Tsitrin T."/>
            <person name="Vuong H."/>
            <person name="Weaver B."/>
            <person name="Ciecko A."/>
            <person name="Tallon L."/>
            <person name="Jackson J."/>
            <person name="Pai G."/>
            <person name="Aken S.V."/>
            <person name="Utterback T."/>
            <person name="Reidmuller S."/>
            <person name="Feldblyum T."/>
            <person name="Hsiao J."/>
            <person name="Zismann V."/>
            <person name="Iobst S."/>
            <person name="de Vazeille A.R."/>
            <person name="Buell C.R."/>
            <person name="Ying K."/>
            <person name="Li Y."/>
            <person name="Lu T."/>
            <person name="Huang Y."/>
            <person name="Zhao Q."/>
            <person name="Feng Q."/>
            <person name="Zhang L."/>
            <person name="Zhu J."/>
            <person name="Weng Q."/>
            <person name="Mu J."/>
            <person name="Lu Y."/>
            <person name="Fan D."/>
            <person name="Liu Y."/>
            <person name="Guan J."/>
            <person name="Zhang Y."/>
            <person name="Yu S."/>
            <person name="Liu X."/>
            <person name="Zhang Y."/>
            <person name="Hong G."/>
            <person name="Han B."/>
            <person name="Choisne N."/>
            <person name="Demange N."/>
            <person name="Orjeda G."/>
            <person name="Samain S."/>
            <person name="Cattolico L."/>
            <person name="Pelletier E."/>
            <person name="Couloux A."/>
            <person name="Segurens B."/>
            <person name="Wincker P."/>
            <person name="D'Hont A."/>
            <person name="Scarpelli C."/>
            <person name="Weissenbach J."/>
            <person name="Salanoubat M."/>
            <person name="Quetier F."/>
            <person name="Yu Y."/>
            <person name="Kim H.R."/>
            <person name="Rambo T."/>
            <person name="Currie J."/>
            <person name="Collura K."/>
            <person name="Luo M."/>
            <person name="Yang T."/>
            <person name="Ammiraju J.S.S."/>
            <person name="Engler F."/>
            <person name="Soderlund C."/>
            <person name="Wing R.A."/>
            <person name="Palmer L.E."/>
            <person name="de la Bastide M."/>
            <person name="Spiegel L."/>
            <person name="Nascimento L."/>
            <person name="Zutavern T."/>
            <person name="O'Shaughnessy A."/>
            <person name="Dike S."/>
            <person name="Dedhia N."/>
            <person name="Preston R."/>
            <person name="Balija V."/>
            <person name="McCombie W.R."/>
            <person name="Chow T."/>
            <person name="Chen H."/>
            <person name="Chung M."/>
            <person name="Chen C."/>
            <person name="Shaw J."/>
            <person name="Wu H."/>
            <person name="Hsiao K."/>
            <person name="Chao Y."/>
            <person name="Chu M."/>
            <person name="Cheng C."/>
            <person name="Hour A."/>
            <person name="Lee P."/>
            <person name="Lin S."/>
            <person name="Lin Y."/>
            <person name="Liou J."/>
            <person name="Liu S."/>
            <person name="Hsing Y."/>
            <person name="Raghuvanshi S."/>
            <person name="Mohanty A."/>
            <person name="Bharti A.K."/>
            <person name="Gaur A."/>
            <person name="Gupta V."/>
            <person name="Kumar D."/>
            <person name="Ravi V."/>
            <person name="Vij S."/>
            <person name="Kapur A."/>
            <person name="Khurana P."/>
            <person name="Khurana P."/>
            <person name="Khurana J.P."/>
            <person name="Tyagi A.K."/>
            <person name="Gaikwad K."/>
            <person name="Singh A."/>
            <person name="Dalal V."/>
            <person name="Srivastava S."/>
            <person name="Dixit A."/>
            <person name="Pal A.K."/>
            <person name="Ghazi I.A."/>
            <person name="Yadav M."/>
            <person name="Pandit A."/>
            <person name="Bhargava A."/>
            <person name="Sureshbabu K."/>
            <person name="Batra K."/>
            <person name="Sharma T.R."/>
            <person name="Mohapatra T."/>
            <person name="Singh N.K."/>
            <person name="Messing J."/>
            <person name="Nelson A.B."/>
            <person name="Fuks G."/>
            <person name="Kavchok S."/>
            <person name="Keizer G."/>
            <person name="Linton E."/>
            <person name="Llaca V."/>
            <person name="Song R."/>
            <person name="Tanyolac B."/>
            <person name="Young S."/>
            <person name="Ho-Il K."/>
            <person name="Hahn J.H."/>
            <person name="Sangsakoo G."/>
            <person name="Vanavichit A."/>
            <person name="de Mattos Luiz.A.T."/>
            <person name="Zimmer P.D."/>
            <person name="Malone G."/>
            <person name="Dellagostin O."/>
            <person name="de Oliveira A.C."/>
            <person name="Bevan M."/>
            <person name="Bancroft I."/>
            <person name="Minx P."/>
            <person name="Cordum H."/>
            <person name="Wilson R."/>
            <person name="Cheng Z."/>
            <person name="Jin W."/>
            <person name="Jiang J."/>
            <person name="Leong S.A."/>
            <person name="Iwama H."/>
            <person name="Gojobori T."/>
            <person name="Itoh T."/>
            <person name="Niimura Y."/>
            <person name="Fujii Y."/>
            <person name="Habara T."/>
            <person name="Sakai H."/>
            <person name="Sato Y."/>
            <person name="Wilson G."/>
            <person name="Kumar K."/>
            <person name="McCouch S."/>
            <person name="Juretic N."/>
            <person name="Hoen D."/>
            <person name="Wright S."/>
            <person name="Bruskiewich R."/>
            <person name="Bureau T."/>
            <person name="Miyao A."/>
            <person name="Hirochika H."/>
            <person name="Nishikawa T."/>
            <person name="Kadowaki K."/>
            <person name="Sugiura M."/>
            <person name="Burr B."/>
            <person name="Sasaki T."/>
        </authorList>
    </citation>
    <scope>NUCLEOTIDE SEQUENCE [LARGE SCALE GENOMIC DNA]</scope>
    <source>
        <strain evidence="9">cv. Nipponbare</strain>
    </source>
</reference>
<evidence type="ECO:0000256" key="4">
    <source>
        <dbReference type="ARBA" id="ARBA00022989"/>
    </source>
</evidence>